<dbReference type="CDD" id="cd00897">
    <property type="entry name" value="UGPase_euk"/>
    <property type="match status" value="1"/>
</dbReference>
<dbReference type="Gene3D" id="2.160.10.10">
    <property type="entry name" value="Hexapeptide repeat proteins"/>
    <property type="match status" value="1"/>
</dbReference>
<dbReference type="FunFam" id="2.160.10.10:FF:000001">
    <property type="entry name" value="UTP--glucose-1-phosphate uridylyltransferase"/>
    <property type="match status" value="1"/>
</dbReference>
<dbReference type="InterPro" id="IPR002618">
    <property type="entry name" value="UDPGP_fam"/>
</dbReference>
<feature type="binding site" evidence="7">
    <location>
        <position position="252"/>
    </location>
    <ligand>
        <name>UTP</name>
        <dbReference type="ChEBI" id="CHEBI:46398"/>
    </ligand>
</feature>
<dbReference type="InterPro" id="IPR029044">
    <property type="entry name" value="Nucleotide-diphossugar_trans"/>
</dbReference>
<dbReference type="EMBL" id="LODT01000025">
    <property type="protein sequence ID" value="KYQ93703.1"/>
    <property type="molecule type" value="Genomic_DNA"/>
</dbReference>
<sequence length="503" mass="56654">MIKQNIQQSPLPQSPQLQSFGVRSSDLAVEDQFLKRLESIGQTAPNEAIKKEFINKEIPSINKLFTRFLKNRKKMIDWDKIKPPPQEMVLNYKDLPACSHDERAKLASKLAVLKLNGGLGTTMGCTGPKSVIEVRSEKTFLDLTVQQIKEMNEKFNIRVPLVLMNSFNTHHETGKIIQKYKYSDVKIHSFNQSRFPRILKDNLMPVPEKLFGDDAEWYPPGHGDVFFALQNSGLLETLLNEGKEYLFISNVDNLGADVDFNILQTMDQNKCEYIMEVTNKTRADVKGGTLIDYEGKAKLLEIAQVPSNKVEEFKSIKKFKIFNTNNIWVNLKAIDRVLKENLLDDMDIIINPKVADGKSILQLEIAAGAAIQFFNNARGVNVPRSRFLPVKSTSDLFIVQSNLYSLENGSLQMNKNRPFTAVPLVKLGDNFKKVSDYQARLKGIPDILELDQLTVSGDVTFGANVVLKGTVIIVANHGSRIDIPEGSIFENKVISGNLRILDQ</sequence>
<evidence type="ECO:0000313" key="9">
    <source>
        <dbReference type="Proteomes" id="UP000076078"/>
    </source>
</evidence>
<keyword evidence="9" id="KW-1185">Reference proteome</keyword>
<dbReference type="Gene3D" id="3.90.550.10">
    <property type="entry name" value="Spore Coat Polysaccharide Biosynthesis Protein SpsA, Chain A"/>
    <property type="match status" value="1"/>
</dbReference>
<dbReference type="InterPro" id="IPR016267">
    <property type="entry name" value="UDPGP_trans"/>
</dbReference>
<feature type="binding site" evidence="7">
    <location>
        <position position="129"/>
    </location>
    <ligand>
        <name>UTP</name>
        <dbReference type="ChEBI" id="CHEBI:46398"/>
    </ligand>
</feature>
<dbReference type="InParanoid" id="A0A151ZIB1"/>
<evidence type="ECO:0000256" key="3">
    <source>
        <dbReference type="ARBA" id="ARBA00022679"/>
    </source>
</evidence>
<keyword evidence="4 5" id="KW-0548">Nucleotidyltransferase</keyword>
<evidence type="ECO:0000256" key="4">
    <source>
        <dbReference type="ARBA" id="ARBA00022695"/>
    </source>
</evidence>
<dbReference type="OrthoDB" id="932129at2759"/>
<dbReference type="PIRSF" id="PIRSF000806">
    <property type="entry name" value="UDPGP"/>
    <property type="match status" value="1"/>
</dbReference>
<keyword evidence="3 5" id="KW-0808">Transferase</keyword>
<evidence type="ECO:0000256" key="7">
    <source>
        <dbReference type="PIRSR" id="PIRSR000806-2"/>
    </source>
</evidence>
<proteinExistence type="inferred from homology"/>
<dbReference type="AlphaFoldDB" id="A0A151ZIB1"/>
<reference evidence="8 9" key="1">
    <citation type="submission" date="2015-12" db="EMBL/GenBank/DDBJ databases">
        <title>Dictyostelia acquired genes for synthesis and detection of signals that induce cell-type specialization by lateral gene transfer from prokaryotes.</title>
        <authorList>
            <person name="Gloeckner G."/>
            <person name="Schaap P."/>
        </authorList>
    </citation>
    <scope>NUCLEOTIDE SEQUENCE [LARGE SCALE GENOMIC DNA]</scope>
    <source>
        <strain evidence="8 9">TK</strain>
    </source>
</reference>
<evidence type="ECO:0000313" key="8">
    <source>
        <dbReference type="EMBL" id="KYQ93703.1"/>
    </source>
</evidence>
<evidence type="ECO:0000256" key="1">
    <source>
        <dbReference type="ARBA" id="ARBA00010401"/>
    </source>
</evidence>
<dbReference type="PANTHER" id="PTHR43511">
    <property type="match status" value="1"/>
</dbReference>
<dbReference type="FunCoup" id="A0A151ZIB1">
    <property type="interactions" value="515"/>
</dbReference>
<dbReference type="FunFam" id="3.90.550.10:FF:000002">
    <property type="entry name" value="UTP--glucose-1-phosphate uridylyltransferase"/>
    <property type="match status" value="1"/>
</dbReference>
<comment type="similarity">
    <text evidence="1 5">Belongs to the UDPGP type 1 family.</text>
</comment>
<dbReference type="EC" id="2.7.7.9" evidence="2 5"/>
<evidence type="ECO:0000256" key="5">
    <source>
        <dbReference type="PIRNR" id="PIRNR000806"/>
    </source>
</evidence>
<name>A0A151ZIB1_TIELA</name>
<dbReference type="GO" id="GO:0006011">
    <property type="term" value="P:UDP-alpha-D-glucose metabolic process"/>
    <property type="evidence" value="ECO:0007669"/>
    <property type="project" value="UniProtKB-UniRule"/>
</dbReference>
<protein>
    <recommendedName>
        <fullName evidence="2 5">UTP--glucose-1-phosphate uridylyltransferase</fullName>
        <ecNumber evidence="2 5">2.7.7.9</ecNumber>
    </recommendedName>
</protein>
<dbReference type="GO" id="GO:0003983">
    <property type="term" value="F:UTP:glucose-1-phosphate uridylyltransferase activity"/>
    <property type="evidence" value="ECO:0007669"/>
    <property type="project" value="UniProtKB-EC"/>
</dbReference>
<dbReference type="Proteomes" id="UP000076078">
    <property type="component" value="Unassembled WGS sequence"/>
</dbReference>
<comment type="caution">
    <text evidence="8">The sequence shown here is derived from an EMBL/GenBank/DDBJ whole genome shotgun (WGS) entry which is preliminary data.</text>
</comment>
<evidence type="ECO:0000256" key="2">
    <source>
        <dbReference type="ARBA" id="ARBA00012415"/>
    </source>
</evidence>
<dbReference type="GO" id="GO:0031154">
    <property type="term" value="P:culmination involved in sorocarp development"/>
    <property type="evidence" value="ECO:0007669"/>
    <property type="project" value="UniProtKB-ARBA"/>
</dbReference>
<gene>
    <name evidence="8" type="ORF">DLAC_05089</name>
</gene>
<comment type="catalytic activity">
    <reaction evidence="5">
        <text>alpha-D-glucose 1-phosphate + UTP + H(+) = UDP-alpha-D-glucose + diphosphate</text>
        <dbReference type="Rhea" id="RHEA:19889"/>
        <dbReference type="ChEBI" id="CHEBI:15378"/>
        <dbReference type="ChEBI" id="CHEBI:33019"/>
        <dbReference type="ChEBI" id="CHEBI:46398"/>
        <dbReference type="ChEBI" id="CHEBI:58601"/>
        <dbReference type="ChEBI" id="CHEBI:58885"/>
        <dbReference type="EC" id="2.7.7.9"/>
    </reaction>
</comment>
<feature type="binding site" evidence="7">
    <location>
        <position position="391"/>
    </location>
    <ligand>
        <name>UTP</name>
        <dbReference type="ChEBI" id="CHEBI:46398"/>
    </ligand>
</feature>
<accession>A0A151ZIB1</accession>
<dbReference type="SUPFAM" id="SSF53448">
    <property type="entry name" value="Nucleotide-diphospho-sugar transferases"/>
    <property type="match status" value="1"/>
</dbReference>
<dbReference type="STRING" id="361077.A0A151ZIB1"/>
<feature type="binding site" evidence="7">
    <location>
        <position position="221"/>
    </location>
    <ligand>
        <name>UTP</name>
        <dbReference type="ChEBI" id="CHEBI:46398"/>
    </ligand>
</feature>
<feature type="binding site" evidence="7">
    <location>
        <position position="192"/>
    </location>
    <ligand>
        <name>UTP</name>
        <dbReference type="ChEBI" id="CHEBI:46398"/>
    </ligand>
</feature>
<evidence type="ECO:0000256" key="6">
    <source>
        <dbReference type="PIRSR" id="PIRSR000806-1"/>
    </source>
</evidence>
<feature type="binding site" evidence="6">
    <location>
        <position position="222"/>
    </location>
    <ligand>
        <name>substrate</name>
    </ligand>
</feature>
<dbReference type="OMA" id="KEYCFLS"/>
<dbReference type="Pfam" id="PF01704">
    <property type="entry name" value="UDPGP"/>
    <property type="match status" value="1"/>
</dbReference>
<organism evidence="8 9">
    <name type="scientific">Tieghemostelium lacteum</name>
    <name type="common">Slime mold</name>
    <name type="synonym">Dictyostelium lacteum</name>
    <dbReference type="NCBI Taxonomy" id="361077"/>
    <lineage>
        <taxon>Eukaryota</taxon>
        <taxon>Amoebozoa</taxon>
        <taxon>Evosea</taxon>
        <taxon>Eumycetozoa</taxon>
        <taxon>Dictyostelia</taxon>
        <taxon>Dictyosteliales</taxon>
        <taxon>Raperosteliaceae</taxon>
        <taxon>Tieghemostelium</taxon>
    </lineage>
</organism>